<dbReference type="Pfam" id="PF09808">
    <property type="entry name" value="SNAPC1"/>
    <property type="match status" value="1"/>
</dbReference>
<dbReference type="Proteomes" id="UP001153714">
    <property type="component" value="Chromosome 5"/>
</dbReference>
<dbReference type="InterPro" id="IPR019188">
    <property type="entry name" value="SNAPC1"/>
</dbReference>
<feature type="compositionally biased region" description="Basic residues" evidence="1">
    <location>
        <begin position="317"/>
        <end position="334"/>
    </location>
</feature>
<keyword evidence="3" id="KW-1185">Reference proteome</keyword>
<dbReference type="GO" id="GO:0042796">
    <property type="term" value="P:snRNA transcription by RNA polymerase III"/>
    <property type="evidence" value="ECO:0007669"/>
    <property type="project" value="TreeGrafter"/>
</dbReference>
<dbReference type="GO" id="GO:0019185">
    <property type="term" value="C:snRNA-activating protein complex"/>
    <property type="evidence" value="ECO:0007669"/>
    <property type="project" value="TreeGrafter"/>
</dbReference>
<feature type="region of interest" description="Disordered" evidence="1">
    <location>
        <begin position="276"/>
        <end position="358"/>
    </location>
</feature>
<dbReference type="PANTHER" id="PTHR15131:SF3">
    <property type="entry name" value="SNRNA-ACTIVATING PROTEIN COMPLEX SUBUNIT 1"/>
    <property type="match status" value="1"/>
</dbReference>
<reference evidence="2" key="2">
    <citation type="submission" date="2022-10" db="EMBL/GenBank/DDBJ databases">
        <authorList>
            <consortium name="ENA_rothamsted_submissions"/>
            <consortium name="culmorum"/>
            <person name="King R."/>
        </authorList>
    </citation>
    <scope>NUCLEOTIDE SEQUENCE</scope>
</reference>
<evidence type="ECO:0000256" key="1">
    <source>
        <dbReference type="SAM" id="MobiDB-lite"/>
    </source>
</evidence>
<dbReference type="OrthoDB" id="20127at2759"/>
<evidence type="ECO:0000313" key="3">
    <source>
        <dbReference type="Proteomes" id="UP001153714"/>
    </source>
</evidence>
<proteinExistence type="predicted"/>
<name>A0A9N9RAU2_9NEOP</name>
<gene>
    <name evidence="2" type="ORF">DIATSA_LOCUS10402</name>
</gene>
<protein>
    <recommendedName>
        <fullName evidence="4">snRNA-activating protein complex subunit 1</fullName>
    </recommendedName>
</protein>
<dbReference type="PANTHER" id="PTHR15131">
    <property type="entry name" value="SMALL NUCLEAR RNA ACTIVATING COMPLEX, POLYPEPTIDE 1"/>
    <property type="match status" value="1"/>
</dbReference>
<dbReference type="GO" id="GO:0042795">
    <property type="term" value="P:snRNA transcription by RNA polymerase II"/>
    <property type="evidence" value="ECO:0007669"/>
    <property type="project" value="TreeGrafter"/>
</dbReference>
<accession>A0A9N9RAU2</accession>
<organism evidence="2 3">
    <name type="scientific">Diatraea saccharalis</name>
    <name type="common">sugarcane borer</name>
    <dbReference type="NCBI Taxonomy" id="40085"/>
    <lineage>
        <taxon>Eukaryota</taxon>
        <taxon>Metazoa</taxon>
        <taxon>Ecdysozoa</taxon>
        <taxon>Arthropoda</taxon>
        <taxon>Hexapoda</taxon>
        <taxon>Insecta</taxon>
        <taxon>Pterygota</taxon>
        <taxon>Neoptera</taxon>
        <taxon>Endopterygota</taxon>
        <taxon>Lepidoptera</taxon>
        <taxon>Glossata</taxon>
        <taxon>Ditrysia</taxon>
        <taxon>Pyraloidea</taxon>
        <taxon>Crambidae</taxon>
        <taxon>Crambinae</taxon>
        <taxon>Diatraea</taxon>
    </lineage>
</organism>
<sequence>MSRLNIHKVHIADGFVDDCEELIHRWLKTDMLTYETFCEIWKDMDFGYLYHGRPAATEMAELSEELIFIAKHYMVVNSSNFEESVAGLFLVYALLNLQPYTGFASLRLVPDDVPAINRIETTARRQKRYDVLYILGSVLIQGPVQYHAAERERGMELGLRKYLEGYTSIDKLGVRPRGVFHRQNEELDLLRELRCITKRYAQAKENIGGNTKRDLNYMNPNFTEELDASLKRIINRTSEQHCVNTDDNETTDTASSMQAIKDKAMKLPVDSMKHLQTTVGKSRSPKKSSPKKTVCEIKQKPGGVRQRSPRKPVTSMARRKTSGRMRTTKRKRKSSSSSDDTNHPWNSDSSDESKSSVEKVNTKNIEAIDLNLDLFDKETNNECNVTEEKEIHISIESLPVLIREEQDGKMFEIEIIDNLKPKKMVKVENTKQKLLKLTDVSLKKLGVAKDETSVEPLSDSKVAELAEIKKVPIKEEAGSSRLLVRPEKRDLKKTLVKSKFKRMGILDMVDCKKHSPKKNTKK</sequence>
<dbReference type="AlphaFoldDB" id="A0A9N9RAU2"/>
<evidence type="ECO:0008006" key="4">
    <source>
        <dbReference type="Google" id="ProtNLM"/>
    </source>
</evidence>
<dbReference type="GO" id="GO:0043565">
    <property type="term" value="F:sequence-specific DNA binding"/>
    <property type="evidence" value="ECO:0007669"/>
    <property type="project" value="TreeGrafter"/>
</dbReference>
<evidence type="ECO:0000313" key="2">
    <source>
        <dbReference type="EMBL" id="CAG9792917.1"/>
    </source>
</evidence>
<reference evidence="2" key="1">
    <citation type="submission" date="2021-12" db="EMBL/GenBank/DDBJ databases">
        <authorList>
            <person name="King R."/>
        </authorList>
    </citation>
    <scope>NUCLEOTIDE SEQUENCE</scope>
</reference>
<dbReference type="EMBL" id="OU893336">
    <property type="protein sequence ID" value="CAG9792917.1"/>
    <property type="molecule type" value="Genomic_DNA"/>
</dbReference>